<dbReference type="Gene3D" id="2.30.40.10">
    <property type="entry name" value="Urease, subunit C, domain 1"/>
    <property type="match status" value="1"/>
</dbReference>
<dbReference type="PANTHER" id="PTHR43135:SF3">
    <property type="entry name" value="ALPHA-D-RIBOSE 1-METHYLPHOSPHONATE 5-TRIPHOSPHATE DIPHOSPHATASE"/>
    <property type="match status" value="1"/>
</dbReference>
<keyword evidence="3" id="KW-1185">Reference proteome</keyword>
<dbReference type="Gene3D" id="3.40.50.10910">
    <property type="entry name" value="Amidohydrolase"/>
    <property type="match status" value="1"/>
</dbReference>
<name>A0A8H4LFL0_9HYPO</name>
<dbReference type="InterPro" id="IPR051781">
    <property type="entry name" value="Metallo-dep_Hydrolase"/>
</dbReference>
<organism evidence="2 3">
    <name type="scientific">Fusarium albosuccineum</name>
    <dbReference type="NCBI Taxonomy" id="1237068"/>
    <lineage>
        <taxon>Eukaryota</taxon>
        <taxon>Fungi</taxon>
        <taxon>Dikarya</taxon>
        <taxon>Ascomycota</taxon>
        <taxon>Pezizomycotina</taxon>
        <taxon>Sordariomycetes</taxon>
        <taxon>Hypocreomycetidae</taxon>
        <taxon>Hypocreales</taxon>
        <taxon>Nectriaceae</taxon>
        <taxon>Fusarium</taxon>
        <taxon>Fusarium decemcellulare species complex</taxon>
    </lineage>
</organism>
<dbReference type="PANTHER" id="PTHR43135">
    <property type="entry name" value="ALPHA-D-RIBOSE 1-METHYLPHOSPHONATE 5-TRIPHOSPHATE DIPHOSPHATASE"/>
    <property type="match status" value="1"/>
</dbReference>
<dbReference type="Proteomes" id="UP000554235">
    <property type="component" value="Unassembled WGS sequence"/>
</dbReference>
<dbReference type="SUPFAM" id="SSF51338">
    <property type="entry name" value="Composite domain of metallo-dependent hydrolases"/>
    <property type="match status" value="1"/>
</dbReference>
<protein>
    <submittedName>
        <fullName evidence="2">Amidohydrolase</fullName>
    </submittedName>
</protein>
<accession>A0A8H4LFL0</accession>
<keyword evidence="2" id="KW-0378">Hydrolase</keyword>
<dbReference type="Gene3D" id="3.30.110.90">
    <property type="entry name" value="Amidohydrolase"/>
    <property type="match status" value="1"/>
</dbReference>
<proteinExistence type="predicted"/>
<gene>
    <name evidence="2" type="ORF">FALBO_5714</name>
</gene>
<evidence type="ECO:0000313" key="2">
    <source>
        <dbReference type="EMBL" id="KAF4467420.1"/>
    </source>
</evidence>
<dbReference type="InterPro" id="IPR011059">
    <property type="entry name" value="Metal-dep_hydrolase_composite"/>
</dbReference>
<evidence type="ECO:0000313" key="3">
    <source>
        <dbReference type="Proteomes" id="UP000554235"/>
    </source>
</evidence>
<sequence length="439" mass="48271">MNPLSSLIFEDVKIFTGSDFIDKGFVIIEDGMIREVGYGKLERNNLEGILRISRPNATITPGLFDAHVHALAGNPDCLEQSLRFGVTTVCDLHNDPKDNERLKQMASDPANKSKFADFKCCGLGAVFENGWPKQVIKKELEADPQADAIVDQIVSTWPKIREPKDAEPFVRQQIKEHGASYIKVFHELGDSLGMDLESPRPDVVKAVCDAAHKYGVPAVGHALSHSGTIALLQAGIDGLAHIFLDKAPSDDYIKIMAARQVHCNPTLVLCASHTGENQDFNEQFRQDPFAKKMMLQDYPGKPLGLAEAERPHSSVRNAYKTVKDLYQSGVPILAGTDSAGQGFGVPFGLGLHQELYLFSHEIRMTPEDVLKTATSIPAERFGFHDRGKVEAGRKADLVLFDGDLATLLSDPQQRCLPVNGVWRDGQLATVFVENFPELG</sequence>
<dbReference type="SUPFAM" id="SSF51556">
    <property type="entry name" value="Metallo-dependent hydrolases"/>
    <property type="match status" value="1"/>
</dbReference>
<feature type="domain" description="Amidohydrolase-related" evidence="1">
    <location>
        <begin position="58"/>
        <end position="432"/>
    </location>
</feature>
<dbReference type="InterPro" id="IPR006680">
    <property type="entry name" value="Amidohydro-rel"/>
</dbReference>
<dbReference type="InterPro" id="IPR032466">
    <property type="entry name" value="Metal_Hydrolase"/>
</dbReference>
<dbReference type="EMBL" id="JAADYS010000748">
    <property type="protein sequence ID" value="KAF4467420.1"/>
    <property type="molecule type" value="Genomic_DNA"/>
</dbReference>
<comment type="caution">
    <text evidence="2">The sequence shown here is derived from an EMBL/GenBank/DDBJ whole genome shotgun (WGS) entry which is preliminary data.</text>
</comment>
<reference evidence="2 3" key="1">
    <citation type="submission" date="2020-01" db="EMBL/GenBank/DDBJ databases">
        <title>Identification and distribution of gene clusters putatively required for synthesis of sphingolipid metabolism inhibitors in phylogenetically diverse species of the filamentous fungus Fusarium.</title>
        <authorList>
            <person name="Kim H.-S."/>
            <person name="Busman M."/>
            <person name="Brown D.W."/>
            <person name="Divon H."/>
            <person name="Uhlig S."/>
            <person name="Proctor R.H."/>
        </authorList>
    </citation>
    <scope>NUCLEOTIDE SEQUENCE [LARGE SCALE GENOMIC DNA]</scope>
    <source>
        <strain evidence="2 3">NRRL 20459</strain>
    </source>
</reference>
<dbReference type="Pfam" id="PF01979">
    <property type="entry name" value="Amidohydro_1"/>
    <property type="match status" value="1"/>
</dbReference>
<dbReference type="OrthoDB" id="194468at2759"/>
<dbReference type="AlphaFoldDB" id="A0A8H4LFL0"/>
<dbReference type="GO" id="GO:0016810">
    <property type="term" value="F:hydrolase activity, acting on carbon-nitrogen (but not peptide) bonds"/>
    <property type="evidence" value="ECO:0007669"/>
    <property type="project" value="InterPro"/>
</dbReference>
<evidence type="ECO:0000259" key="1">
    <source>
        <dbReference type="Pfam" id="PF01979"/>
    </source>
</evidence>
<dbReference type="Gene3D" id="1.20.58.520">
    <property type="entry name" value="Amidohydrolase"/>
    <property type="match status" value="1"/>
</dbReference>